<dbReference type="InterPro" id="IPR036291">
    <property type="entry name" value="NAD(P)-bd_dom_sf"/>
</dbReference>
<sequence length="278" mass="30972">MAHRVAIVGSGNFGTTLAKVIGENLTERHEGELSAFVPEVKMWVYEEMIGDRKLSEIINTEHENVKYLKGIKLPPCVKAVPDIREAVKGADYILFVVPHQFLMSTLGQVKAEDLPKNATGISAIKGVHIEGDSIEILPVSISRLWKIPCGGIAGANIAQDVAECKFCESTIAFNDPKVDDKVIENWRYLFERPYLRIDVIKDVVFQQLLGTLKNVVAVAGGFVDGLNLGCSTKAAILRIGMKEMYKFARTFFPEAHCSSETLLESCGSRRYNRHVFRW</sequence>
<evidence type="ECO:0000256" key="3">
    <source>
        <dbReference type="ARBA" id="ARBA00011009"/>
    </source>
</evidence>
<evidence type="ECO:0000256" key="1">
    <source>
        <dbReference type="ARBA" id="ARBA00005189"/>
    </source>
</evidence>
<dbReference type="PANTHER" id="PTHR11728">
    <property type="entry name" value="GLYCEROL-3-PHOSPHATE DEHYDROGENASE"/>
    <property type="match status" value="1"/>
</dbReference>
<dbReference type="EMBL" id="KC740910">
    <property type="protein sequence ID" value="AGM32734.1"/>
    <property type="molecule type" value="mRNA"/>
</dbReference>
<dbReference type="GO" id="GO:0006650">
    <property type="term" value="P:glycerophospholipid metabolic process"/>
    <property type="evidence" value="ECO:0007669"/>
    <property type="project" value="UniProtKB-UniPathway"/>
</dbReference>
<dbReference type="Pfam" id="PF07479">
    <property type="entry name" value="NAD_Gly3P_dh_C"/>
    <property type="match status" value="1"/>
</dbReference>
<dbReference type="GO" id="GO:0005975">
    <property type="term" value="P:carbohydrate metabolic process"/>
    <property type="evidence" value="ECO:0007669"/>
    <property type="project" value="InterPro"/>
</dbReference>
<feature type="binding site" evidence="9">
    <location>
        <position position="101"/>
    </location>
    <ligand>
        <name>NAD(+)</name>
        <dbReference type="ChEBI" id="CHEBI:57540"/>
    </ligand>
</feature>
<reference evidence="14" key="1">
    <citation type="submission" date="2013-03" db="EMBL/GenBank/DDBJ databases">
        <title>Immune-Related transcriptome of Coptotermes formosanus Shiraki workers: the defense mechanism.</title>
        <authorList>
            <person name="Hussain A."/>
            <person name="Li Y.F."/>
            <person name="Wen S.Y."/>
        </authorList>
    </citation>
    <scope>NUCLEOTIDE SEQUENCE</scope>
</reference>
<feature type="non-terminal residue" evidence="14">
    <location>
        <position position="278"/>
    </location>
</feature>
<proteinExistence type="evidence at transcript level"/>
<feature type="domain" description="Glycerol-3-phosphate dehydrogenase NAD-dependent C-terminal" evidence="13">
    <location>
        <begin position="202"/>
        <end position="267"/>
    </location>
</feature>
<evidence type="ECO:0000256" key="5">
    <source>
        <dbReference type="ARBA" id="ARBA00023002"/>
    </source>
</evidence>
<keyword evidence="5 10" id="KW-0560">Oxidoreductase</keyword>
<comment type="similarity">
    <text evidence="3 10">Belongs to the NAD-dependent glycerol-3-phosphate dehydrogenase family.</text>
</comment>
<dbReference type="PIRSF" id="PIRSF000114">
    <property type="entry name" value="Glycerol-3-P_dh"/>
    <property type="match status" value="1"/>
</dbReference>
<dbReference type="GO" id="GO:0051287">
    <property type="term" value="F:NAD binding"/>
    <property type="evidence" value="ECO:0007669"/>
    <property type="project" value="UniProtKB-UniRule"/>
</dbReference>
<dbReference type="UniPathway" id="UPA00086"/>
<dbReference type="AlphaFoldDB" id="R4UKS4"/>
<comment type="catalytic activity">
    <reaction evidence="7 11">
        <text>sn-glycerol 3-phosphate + NAD(+) = dihydroxyacetone phosphate + NADH + H(+)</text>
        <dbReference type="Rhea" id="RHEA:11092"/>
        <dbReference type="ChEBI" id="CHEBI:15378"/>
        <dbReference type="ChEBI" id="CHEBI:57540"/>
        <dbReference type="ChEBI" id="CHEBI:57597"/>
        <dbReference type="ChEBI" id="CHEBI:57642"/>
        <dbReference type="ChEBI" id="CHEBI:57945"/>
        <dbReference type="EC" id="1.1.1.8"/>
    </reaction>
</comment>
<dbReference type="GO" id="GO:0141152">
    <property type="term" value="F:glycerol-3-phosphate dehydrogenase (NAD+) activity"/>
    <property type="evidence" value="ECO:0007669"/>
    <property type="project" value="UniProtKB-UniRule"/>
</dbReference>
<evidence type="ECO:0000256" key="4">
    <source>
        <dbReference type="ARBA" id="ARBA00011738"/>
    </source>
</evidence>
<evidence type="ECO:0000256" key="7">
    <source>
        <dbReference type="ARBA" id="ARBA00048683"/>
    </source>
</evidence>
<dbReference type="PROSITE" id="PS00957">
    <property type="entry name" value="NAD_G3PDH"/>
    <property type="match status" value="1"/>
</dbReference>
<dbReference type="InterPro" id="IPR011128">
    <property type="entry name" value="G3P_DH_NAD-dep_N"/>
</dbReference>
<evidence type="ECO:0000256" key="8">
    <source>
        <dbReference type="PIRSR" id="PIRSR000114-1"/>
    </source>
</evidence>
<keyword evidence="6 9" id="KW-0520">NAD</keyword>
<dbReference type="SUPFAM" id="SSF51735">
    <property type="entry name" value="NAD(P)-binding Rossmann-fold domains"/>
    <property type="match status" value="1"/>
</dbReference>
<dbReference type="Gene3D" id="1.10.1040.10">
    <property type="entry name" value="N-(1-d-carboxylethyl)-l-norvaline Dehydrogenase, domain 2"/>
    <property type="match status" value="1"/>
</dbReference>
<evidence type="ECO:0000259" key="12">
    <source>
        <dbReference type="Pfam" id="PF01210"/>
    </source>
</evidence>
<evidence type="ECO:0000313" key="14">
    <source>
        <dbReference type="EMBL" id="AGM32734.1"/>
    </source>
</evidence>
<organism evidence="14">
    <name type="scientific">Coptotermes formosanus</name>
    <name type="common">Formosan subterranean termite</name>
    <dbReference type="NCBI Taxonomy" id="36987"/>
    <lineage>
        <taxon>Eukaryota</taxon>
        <taxon>Metazoa</taxon>
        <taxon>Ecdysozoa</taxon>
        <taxon>Arthropoda</taxon>
        <taxon>Hexapoda</taxon>
        <taxon>Insecta</taxon>
        <taxon>Pterygota</taxon>
        <taxon>Neoptera</taxon>
        <taxon>Polyneoptera</taxon>
        <taxon>Dictyoptera</taxon>
        <taxon>Blattodea</taxon>
        <taxon>Blattoidea</taxon>
        <taxon>Termitoidae</taxon>
        <taxon>Rhinotermitidae</taxon>
        <taxon>Coptotermes</taxon>
    </lineage>
</organism>
<comment type="subunit">
    <text evidence="4">Homodimer.</text>
</comment>
<evidence type="ECO:0000256" key="2">
    <source>
        <dbReference type="ARBA" id="ARBA00005192"/>
    </source>
</evidence>
<dbReference type="InterPro" id="IPR006168">
    <property type="entry name" value="G3P_DH_NAD-dep"/>
</dbReference>
<feature type="domain" description="Glycerol-3-phosphate dehydrogenase NAD-dependent N-terminal" evidence="12">
    <location>
        <begin position="5"/>
        <end position="177"/>
    </location>
</feature>
<feature type="active site" description="Proton acceptor" evidence="8">
    <location>
        <position position="213"/>
    </location>
</feature>
<dbReference type="GO" id="GO:0042803">
    <property type="term" value="F:protein homodimerization activity"/>
    <property type="evidence" value="ECO:0007669"/>
    <property type="project" value="InterPro"/>
</dbReference>
<dbReference type="GO" id="GO:0005829">
    <property type="term" value="C:cytosol"/>
    <property type="evidence" value="ECO:0007669"/>
    <property type="project" value="TreeGrafter"/>
</dbReference>
<comment type="pathway">
    <text evidence="1">Lipid metabolism.</text>
</comment>
<dbReference type="InterPro" id="IPR008927">
    <property type="entry name" value="6-PGluconate_DH-like_C_sf"/>
</dbReference>
<evidence type="ECO:0000256" key="10">
    <source>
        <dbReference type="RuleBase" id="RU000437"/>
    </source>
</evidence>
<dbReference type="PANTHER" id="PTHR11728:SF8">
    <property type="entry name" value="GLYCEROL-3-PHOSPHATE DEHYDROGENASE [NAD(+)]-RELATED"/>
    <property type="match status" value="1"/>
</dbReference>
<evidence type="ECO:0000256" key="9">
    <source>
        <dbReference type="PIRSR" id="PIRSR000114-3"/>
    </source>
</evidence>
<dbReference type="Gene3D" id="3.40.50.720">
    <property type="entry name" value="NAD(P)-binding Rossmann-like Domain"/>
    <property type="match status" value="1"/>
</dbReference>
<dbReference type="InterPro" id="IPR017751">
    <property type="entry name" value="G3P_DH_NAD-dep_euk"/>
</dbReference>
<feature type="binding site" evidence="9">
    <location>
        <begin position="9"/>
        <end position="14"/>
    </location>
    <ligand>
        <name>NAD(+)</name>
        <dbReference type="ChEBI" id="CHEBI:57540"/>
    </ligand>
</feature>
<evidence type="ECO:0000259" key="13">
    <source>
        <dbReference type="Pfam" id="PF07479"/>
    </source>
</evidence>
<evidence type="ECO:0000256" key="6">
    <source>
        <dbReference type="ARBA" id="ARBA00023027"/>
    </source>
</evidence>
<dbReference type="Pfam" id="PF01210">
    <property type="entry name" value="NAD_Gly3P_dh_N"/>
    <property type="match status" value="1"/>
</dbReference>
<feature type="binding site" evidence="9">
    <location>
        <position position="158"/>
    </location>
    <ligand>
        <name>NAD(+)</name>
        <dbReference type="ChEBI" id="CHEBI:57540"/>
    </ligand>
</feature>
<dbReference type="EC" id="1.1.1.8" evidence="11"/>
<dbReference type="InterPro" id="IPR006109">
    <property type="entry name" value="G3P_DH_NAD-dep_C"/>
</dbReference>
<dbReference type="InterPro" id="IPR013328">
    <property type="entry name" value="6PGD_dom2"/>
</dbReference>
<dbReference type="GO" id="GO:0046168">
    <property type="term" value="P:glycerol-3-phosphate catabolic process"/>
    <property type="evidence" value="ECO:0007669"/>
    <property type="project" value="UniProtKB-UniRule"/>
</dbReference>
<protein>
    <recommendedName>
        <fullName evidence="11">Glycerol-3-phosphate dehydrogenase [NAD(+)]</fullName>
        <ecNumber evidence="11">1.1.1.8</ecNumber>
    </recommendedName>
</protein>
<comment type="pathway">
    <text evidence="2">Phospholipid metabolism; alpha-glycerophosphate cycle.</text>
</comment>
<accession>R4UKS4</accession>
<dbReference type="NCBIfam" id="TIGR03376">
    <property type="entry name" value="glycerol3P_DH"/>
    <property type="match status" value="1"/>
</dbReference>
<dbReference type="PRINTS" id="PR00077">
    <property type="entry name" value="GPDHDRGNASE"/>
</dbReference>
<evidence type="ECO:0000256" key="11">
    <source>
        <dbReference type="RuleBase" id="RU361243"/>
    </source>
</evidence>
<dbReference type="SUPFAM" id="SSF48179">
    <property type="entry name" value="6-phosphogluconate dehydrogenase C-terminal domain-like"/>
    <property type="match status" value="1"/>
</dbReference>
<name>R4UKS4_COPFO</name>